<evidence type="ECO:0000256" key="1">
    <source>
        <dbReference type="SAM" id="MobiDB-lite"/>
    </source>
</evidence>
<dbReference type="AlphaFoldDB" id="A0A2Z7C5S9"/>
<sequence>MAMIRRELKKSTVAEQPRADSNKLSADRGDVQAGTVRGQPSWKRKGHPSWNSKGTPRLVKDIQAGQAVIRAGTSADIKSDPTQSEDQHRRN</sequence>
<keyword evidence="3" id="KW-1185">Reference proteome</keyword>
<gene>
    <name evidence="2" type="ORF">F511_37392</name>
</gene>
<feature type="compositionally biased region" description="Basic and acidic residues" evidence="1">
    <location>
        <begin position="1"/>
        <end position="30"/>
    </location>
</feature>
<protein>
    <submittedName>
        <fullName evidence="2">Apoptotic chromatin condensation inducer in the nucleus-like</fullName>
    </submittedName>
</protein>
<accession>A0A2Z7C5S9</accession>
<name>A0A2Z7C5S9_9LAMI</name>
<dbReference type="EMBL" id="KQ999561">
    <property type="protein sequence ID" value="KZV41281.1"/>
    <property type="molecule type" value="Genomic_DNA"/>
</dbReference>
<feature type="region of interest" description="Disordered" evidence="1">
    <location>
        <begin position="1"/>
        <end position="91"/>
    </location>
</feature>
<organism evidence="2 3">
    <name type="scientific">Dorcoceras hygrometricum</name>
    <dbReference type="NCBI Taxonomy" id="472368"/>
    <lineage>
        <taxon>Eukaryota</taxon>
        <taxon>Viridiplantae</taxon>
        <taxon>Streptophyta</taxon>
        <taxon>Embryophyta</taxon>
        <taxon>Tracheophyta</taxon>
        <taxon>Spermatophyta</taxon>
        <taxon>Magnoliopsida</taxon>
        <taxon>eudicotyledons</taxon>
        <taxon>Gunneridae</taxon>
        <taxon>Pentapetalae</taxon>
        <taxon>asterids</taxon>
        <taxon>lamiids</taxon>
        <taxon>Lamiales</taxon>
        <taxon>Gesneriaceae</taxon>
        <taxon>Didymocarpoideae</taxon>
        <taxon>Trichosporeae</taxon>
        <taxon>Loxocarpinae</taxon>
        <taxon>Dorcoceras</taxon>
    </lineage>
</organism>
<dbReference type="Proteomes" id="UP000250235">
    <property type="component" value="Unassembled WGS sequence"/>
</dbReference>
<reference evidence="2 3" key="1">
    <citation type="journal article" date="2015" name="Proc. Natl. Acad. Sci. U.S.A.">
        <title>The resurrection genome of Boea hygrometrica: A blueprint for survival of dehydration.</title>
        <authorList>
            <person name="Xiao L."/>
            <person name="Yang G."/>
            <person name="Zhang L."/>
            <person name="Yang X."/>
            <person name="Zhao S."/>
            <person name="Ji Z."/>
            <person name="Zhou Q."/>
            <person name="Hu M."/>
            <person name="Wang Y."/>
            <person name="Chen M."/>
            <person name="Xu Y."/>
            <person name="Jin H."/>
            <person name="Xiao X."/>
            <person name="Hu G."/>
            <person name="Bao F."/>
            <person name="Hu Y."/>
            <person name="Wan P."/>
            <person name="Li L."/>
            <person name="Deng X."/>
            <person name="Kuang T."/>
            <person name="Xiang C."/>
            <person name="Zhu J.K."/>
            <person name="Oliver M.J."/>
            <person name="He Y."/>
        </authorList>
    </citation>
    <scope>NUCLEOTIDE SEQUENCE [LARGE SCALE GENOMIC DNA]</scope>
    <source>
        <strain evidence="3">cv. XS01</strain>
    </source>
</reference>
<evidence type="ECO:0000313" key="2">
    <source>
        <dbReference type="EMBL" id="KZV41281.1"/>
    </source>
</evidence>
<evidence type="ECO:0000313" key="3">
    <source>
        <dbReference type="Proteomes" id="UP000250235"/>
    </source>
</evidence>
<proteinExistence type="predicted"/>